<dbReference type="InterPro" id="IPR013424">
    <property type="entry name" value="Ice-binding_C"/>
</dbReference>
<name>A0ABW7F8G4_9BURK</name>
<evidence type="ECO:0000313" key="4">
    <source>
        <dbReference type="Proteomes" id="UP001606210"/>
    </source>
</evidence>
<proteinExistence type="predicted"/>
<evidence type="ECO:0000259" key="2">
    <source>
        <dbReference type="Pfam" id="PF07589"/>
    </source>
</evidence>
<organism evidence="3 4">
    <name type="scientific">Pelomonas parva</name>
    <dbReference type="NCBI Taxonomy" id="3299032"/>
    <lineage>
        <taxon>Bacteria</taxon>
        <taxon>Pseudomonadati</taxon>
        <taxon>Pseudomonadota</taxon>
        <taxon>Betaproteobacteria</taxon>
        <taxon>Burkholderiales</taxon>
        <taxon>Sphaerotilaceae</taxon>
        <taxon>Roseateles</taxon>
    </lineage>
</organism>
<protein>
    <submittedName>
        <fullName evidence="3">PEP-CTERM sorting domain-containing protein</fullName>
    </submittedName>
</protein>
<accession>A0ABW7F8G4</accession>
<dbReference type="Pfam" id="PF07589">
    <property type="entry name" value="PEP-CTERM"/>
    <property type="match status" value="1"/>
</dbReference>
<keyword evidence="4" id="KW-1185">Reference proteome</keyword>
<evidence type="ECO:0000256" key="1">
    <source>
        <dbReference type="SAM" id="SignalP"/>
    </source>
</evidence>
<feature type="chain" id="PRO_5046088163" evidence="1">
    <location>
        <begin position="23"/>
        <end position="252"/>
    </location>
</feature>
<evidence type="ECO:0000313" key="3">
    <source>
        <dbReference type="EMBL" id="MFG6432913.1"/>
    </source>
</evidence>
<feature type="signal peptide" evidence="1">
    <location>
        <begin position="1"/>
        <end position="22"/>
    </location>
</feature>
<gene>
    <name evidence="3" type="ORF">ACG00Y_23560</name>
</gene>
<dbReference type="EMBL" id="JBIGHV010000010">
    <property type="protein sequence ID" value="MFG6432913.1"/>
    <property type="molecule type" value="Genomic_DNA"/>
</dbReference>
<reference evidence="3 4" key="1">
    <citation type="submission" date="2024-08" db="EMBL/GenBank/DDBJ databases">
        <authorList>
            <person name="Lu H."/>
        </authorList>
    </citation>
    <scope>NUCLEOTIDE SEQUENCE [LARGE SCALE GENOMIC DNA]</scope>
    <source>
        <strain evidence="3 4">LYH14W</strain>
    </source>
</reference>
<dbReference type="Proteomes" id="UP001606210">
    <property type="component" value="Unassembled WGS sequence"/>
</dbReference>
<dbReference type="RefSeq" id="WP_394483165.1">
    <property type="nucleotide sequence ID" value="NZ_JBIGHV010000010.1"/>
</dbReference>
<sequence length="252" mass="26000">MQNTFKYALGVALIAASQLASADVAEVKISNLTLSVQNGGGWAYIPFEVDWTSPTAGTSAALLNPSFADAAGGWHGYALTSSAMDGAHIAQAQLTAKTPQTDINGVTASAKVDVNGGQAGWAFAKVFDGQILVSGNATVTVSFTLDSILATGNMAQANASIEFCSTDFVTDTCEAANYAEAFIDATSPTYTGPSILTASWTNLSSDNTWAKMRIGLSASADSFTSPVPEPTTIALWLAGLAGIGTIARRRKL</sequence>
<dbReference type="NCBIfam" id="TIGR02595">
    <property type="entry name" value="PEP_CTERM"/>
    <property type="match status" value="1"/>
</dbReference>
<comment type="caution">
    <text evidence="3">The sequence shown here is derived from an EMBL/GenBank/DDBJ whole genome shotgun (WGS) entry which is preliminary data.</text>
</comment>
<keyword evidence="1" id="KW-0732">Signal</keyword>
<feature type="domain" description="Ice-binding protein C-terminal" evidence="2">
    <location>
        <begin position="226"/>
        <end position="251"/>
    </location>
</feature>